<accession>A0A068NTD5</accession>
<reference evidence="2 3" key="1">
    <citation type="journal article" date="2014" name="PLoS ONE">
        <title>The first complete genome sequence of the class fimbriimonadia in the phylum armatimonadetes.</title>
        <authorList>
            <person name="Hu Z.Y."/>
            <person name="Wang Y.Z."/>
            <person name="Im W.T."/>
            <person name="Wang S.Y."/>
            <person name="Zhao G.P."/>
            <person name="Zheng H.J."/>
            <person name="Quan Z.X."/>
        </authorList>
    </citation>
    <scope>NUCLEOTIDE SEQUENCE [LARGE SCALE GENOMIC DNA]</scope>
    <source>
        <strain evidence="2">Gsoil 348</strain>
    </source>
</reference>
<keyword evidence="3" id="KW-1185">Reference proteome</keyword>
<evidence type="ECO:0000313" key="3">
    <source>
        <dbReference type="Proteomes" id="UP000027982"/>
    </source>
</evidence>
<dbReference type="AlphaFoldDB" id="A0A068NTD5"/>
<proteinExistence type="predicted"/>
<dbReference type="eggNOG" id="COG4636">
    <property type="taxonomic scope" value="Bacteria"/>
</dbReference>
<dbReference type="InterPro" id="IPR008538">
    <property type="entry name" value="Uma2"/>
</dbReference>
<dbReference type="KEGG" id="fgi:OP10G_1516"/>
<evidence type="ECO:0000259" key="1">
    <source>
        <dbReference type="Pfam" id="PF05685"/>
    </source>
</evidence>
<dbReference type="InterPro" id="IPR012296">
    <property type="entry name" value="Nuclease_put_TT1808"/>
</dbReference>
<feature type="domain" description="Putative restriction endonuclease" evidence="1">
    <location>
        <begin position="9"/>
        <end position="125"/>
    </location>
</feature>
<dbReference type="CDD" id="cd06260">
    <property type="entry name" value="DUF820-like"/>
    <property type="match status" value="1"/>
</dbReference>
<evidence type="ECO:0000313" key="2">
    <source>
        <dbReference type="EMBL" id="AIE84884.1"/>
    </source>
</evidence>
<dbReference type="HOGENOM" id="CLU_1568416_0_0_0"/>
<organism evidence="2 3">
    <name type="scientific">Fimbriimonas ginsengisoli Gsoil 348</name>
    <dbReference type="NCBI Taxonomy" id="661478"/>
    <lineage>
        <taxon>Bacteria</taxon>
        <taxon>Bacillati</taxon>
        <taxon>Armatimonadota</taxon>
        <taxon>Fimbriimonadia</taxon>
        <taxon>Fimbriimonadales</taxon>
        <taxon>Fimbriimonadaceae</taxon>
        <taxon>Fimbriimonas</taxon>
    </lineage>
</organism>
<sequence length="158" mass="18018">MTLSQSELAQYEEADEDGVRLEMVSGQPFWEFQPNYDHQRRLLNIAKSVRPDPKAETGGGCFEAIDVGIRFPDDSLRRPDLSIFGREPERRELITLVPEAVVEIVSQRSRQKDLVISPPFYLEMGGEGCAGLRPVYRRRSPFPERRKSPFQAWAHGSA</sequence>
<dbReference type="SUPFAM" id="SSF52980">
    <property type="entry name" value="Restriction endonuclease-like"/>
    <property type="match status" value="1"/>
</dbReference>
<dbReference type="EMBL" id="CP007139">
    <property type="protein sequence ID" value="AIE84884.1"/>
    <property type="molecule type" value="Genomic_DNA"/>
</dbReference>
<dbReference type="InterPro" id="IPR011335">
    <property type="entry name" value="Restrct_endonuc-II-like"/>
</dbReference>
<dbReference type="Proteomes" id="UP000027982">
    <property type="component" value="Chromosome"/>
</dbReference>
<dbReference type="RefSeq" id="WP_227625083.1">
    <property type="nucleotide sequence ID" value="NZ_CP007139.1"/>
</dbReference>
<dbReference type="Pfam" id="PF05685">
    <property type="entry name" value="Uma2"/>
    <property type="match status" value="1"/>
</dbReference>
<protein>
    <recommendedName>
        <fullName evidence="1">Putative restriction endonuclease domain-containing protein</fullName>
    </recommendedName>
</protein>
<name>A0A068NTD5_FIMGI</name>
<gene>
    <name evidence="2" type="ORF">OP10G_1516</name>
</gene>
<dbReference type="Gene3D" id="3.90.1570.10">
    <property type="entry name" value="tt1808, chain A"/>
    <property type="match status" value="1"/>
</dbReference>